<evidence type="ECO:0000313" key="1">
    <source>
        <dbReference type="EMBL" id="SFI97969.1"/>
    </source>
</evidence>
<proteinExistence type="predicted"/>
<dbReference type="AlphaFoldDB" id="A0A1I3MLX2"/>
<organism evidence="1 2">
    <name type="scientific">Thermoflavimicrobium dichotomicum</name>
    <dbReference type="NCBI Taxonomy" id="46223"/>
    <lineage>
        <taxon>Bacteria</taxon>
        <taxon>Bacillati</taxon>
        <taxon>Bacillota</taxon>
        <taxon>Bacilli</taxon>
        <taxon>Bacillales</taxon>
        <taxon>Thermoactinomycetaceae</taxon>
        <taxon>Thermoflavimicrobium</taxon>
    </lineage>
</organism>
<dbReference type="Proteomes" id="UP000199545">
    <property type="component" value="Unassembled WGS sequence"/>
</dbReference>
<keyword evidence="2" id="KW-1185">Reference proteome</keyword>
<accession>A0A1I3MLX2</accession>
<reference evidence="1 2" key="1">
    <citation type="submission" date="2016-10" db="EMBL/GenBank/DDBJ databases">
        <authorList>
            <person name="de Groot N.N."/>
        </authorList>
    </citation>
    <scope>NUCLEOTIDE SEQUENCE [LARGE SCALE GENOMIC DNA]</scope>
    <source>
        <strain evidence="1 2">DSM 44778</strain>
    </source>
</reference>
<protein>
    <submittedName>
        <fullName evidence="1">Uncharacterized protein</fullName>
    </submittedName>
</protein>
<evidence type="ECO:0000313" key="2">
    <source>
        <dbReference type="Proteomes" id="UP000199545"/>
    </source>
</evidence>
<sequence>MIVLKKESGQNDLLWNKLIANLVLIEGRLKDEVEK</sequence>
<gene>
    <name evidence="1" type="ORF">SAMN05421852_103122</name>
</gene>
<dbReference type="EMBL" id="FORR01000003">
    <property type="protein sequence ID" value="SFI97969.1"/>
    <property type="molecule type" value="Genomic_DNA"/>
</dbReference>
<name>A0A1I3MLX2_9BACL</name>
<dbReference type="STRING" id="46223.SAMN05421852_103122"/>